<dbReference type="PANTHER" id="PTHR24260">
    <property type="match status" value="1"/>
</dbReference>
<feature type="domain" description="Peptidase S1" evidence="3">
    <location>
        <begin position="37"/>
        <end position="266"/>
    </location>
</feature>
<name>A0AA38I7S7_9CUCU</name>
<evidence type="ECO:0000256" key="2">
    <source>
        <dbReference type="SAM" id="SignalP"/>
    </source>
</evidence>
<dbReference type="EMBL" id="JALNTZ010000006">
    <property type="protein sequence ID" value="KAJ3649437.1"/>
    <property type="molecule type" value="Genomic_DNA"/>
</dbReference>
<protein>
    <recommendedName>
        <fullName evidence="3">Peptidase S1 domain-containing protein</fullName>
    </recommendedName>
</protein>
<dbReference type="PANTHER" id="PTHR24260:SF136">
    <property type="entry name" value="GH08193P-RELATED"/>
    <property type="match status" value="1"/>
</dbReference>
<keyword evidence="5" id="KW-1185">Reference proteome</keyword>
<dbReference type="FunFam" id="2.40.10.10:FF:000068">
    <property type="entry name" value="transmembrane protease serine 2"/>
    <property type="match status" value="1"/>
</dbReference>
<dbReference type="GO" id="GO:0006508">
    <property type="term" value="P:proteolysis"/>
    <property type="evidence" value="ECO:0007669"/>
    <property type="project" value="InterPro"/>
</dbReference>
<accession>A0AA38I7S7</accession>
<evidence type="ECO:0000259" key="3">
    <source>
        <dbReference type="PROSITE" id="PS50240"/>
    </source>
</evidence>
<evidence type="ECO:0000313" key="5">
    <source>
        <dbReference type="Proteomes" id="UP001168821"/>
    </source>
</evidence>
<dbReference type="PROSITE" id="PS50240">
    <property type="entry name" value="TRYPSIN_DOM"/>
    <property type="match status" value="1"/>
</dbReference>
<gene>
    <name evidence="4" type="ORF">Zmor_021179</name>
</gene>
<feature type="signal peptide" evidence="2">
    <location>
        <begin position="1"/>
        <end position="17"/>
    </location>
</feature>
<dbReference type="AlphaFoldDB" id="A0AA38I7S7"/>
<dbReference type="SUPFAM" id="SSF50494">
    <property type="entry name" value="Trypsin-like serine proteases"/>
    <property type="match status" value="1"/>
</dbReference>
<dbReference type="InterPro" id="IPR001254">
    <property type="entry name" value="Trypsin_dom"/>
</dbReference>
<keyword evidence="1" id="KW-1015">Disulfide bond</keyword>
<dbReference type="Gene3D" id="2.40.10.10">
    <property type="entry name" value="Trypsin-like serine proteases"/>
    <property type="match status" value="1"/>
</dbReference>
<organism evidence="4 5">
    <name type="scientific">Zophobas morio</name>
    <dbReference type="NCBI Taxonomy" id="2755281"/>
    <lineage>
        <taxon>Eukaryota</taxon>
        <taxon>Metazoa</taxon>
        <taxon>Ecdysozoa</taxon>
        <taxon>Arthropoda</taxon>
        <taxon>Hexapoda</taxon>
        <taxon>Insecta</taxon>
        <taxon>Pterygota</taxon>
        <taxon>Neoptera</taxon>
        <taxon>Endopterygota</taxon>
        <taxon>Coleoptera</taxon>
        <taxon>Polyphaga</taxon>
        <taxon>Cucujiformia</taxon>
        <taxon>Tenebrionidae</taxon>
        <taxon>Zophobas</taxon>
    </lineage>
</organism>
<evidence type="ECO:0000256" key="1">
    <source>
        <dbReference type="ARBA" id="ARBA00023157"/>
    </source>
</evidence>
<comment type="caution">
    <text evidence="4">The sequence shown here is derived from an EMBL/GenBank/DDBJ whole genome shotgun (WGS) entry which is preliminary data.</text>
</comment>
<dbReference type="InterPro" id="IPR043504">
    <property type="entry name" value="Peptidase_S1_PA_chymotrypsin"/>
</dbReference>
<dbReference type="PRINTS" id="PR00722">
    <property type="entry name" value="CHYMOTRYPSIN"/>
</dbReference>
<dbReference type="CDD" id="cd00190">
    <property type="entry name" value="Tryp_SPc"/>
    <property type="match status" value="1"/>
</dbReference>
<dbReference type="InterPro" id="IPR009003">
    <property type="entry name" value="Peptidase_S1_PA"/>
</dbReference>
<keyword evidence="2" id="KW-0732">Signal</keyword>
<dbReference type="SMART" id="SM00020">
    <property type="entry name" value="Tryp_SPc"/>
    <property type="match status" value="1"/>
</dbReference>
<dbReference type="Pfam" id="PF00089">
    <property type="entry name" value="Trypsin"/>
    <property type="match status" value="1"/>
</dbReference>
<dbReference type="InterPro" id="IPR051333">
    <property type="entry name" value="CLIP_Serine_Protease"/>
</dbReference>
<proteinExistence type="predicted"/>
<evidence type="ECO:0000313" key="4">
    <source>
        <dbReference type="EMBL" id="KAJ3649437.1"/>
    </source>
</evidence>
<sequence length="267" mass="28880">MLQYMFYFSFYALLVESSPLQSGVSQNIAFHEANGRILNGENATLGQFPWNVGLLTTQTDSATWCGGAIISEDWVLTVAHCVDRAVITYVYVGAVDTSLLAEMVFADVFIVHEDYNATTLANDIALVQLRIGLVFSDIIAPVALASNPLEAGVDITVSGWGQSSDDDFLSVQFLRFAALTTIENSECSQIYRDAILDEMVCTSAGTDPFKGPCPGDSGAPAVINPESDPVLVALTIFISDTGCEMGHPAGYTRVDYYRDWIKENSGV</sequence>
<feature type="chain" id="PRO_5041430696" description="Peptidase S1 domain-containing protein" evidence="2">
    <location>
        <begin position="18"/>
        <end position="267"/>
    </location>
</feature>
<reference evidence="4" key="1">
    <citation type="journal article" date="2023" name="G3 (Bethesda)">
        <title>Whole genome assemblies of Zophobas morio and Tenebrio molitor.</title>
        <authorList>
            <person name="Kaur S."/>
            <person name="Stinson S.A."/>
            <person name="diCenzo G.C."/>
        </authorList>
    </citation>
    <scope>NUCLEOTIDE SEQUENCE</scope>
    <source>
        <strain evidence="4">QUZm001</strain>
    </source>
</reference>
<dbReference type="Proteomes" id="UP001168821">
    <property type="component" value="Unassembled WGS sequence"/>
</dbReference>
<dbReference type="GO" id="GO:0004252">
    <property type="term" value="F:serine-type endopeptidase activity"/>
    <property type="evidence" value="ECO:0007669"/>
    <property type="project" value="InterPro"/>
</dbReference>
<dbReference type="InterPro" id="IPR001314">
    <property type="entry name" value="Peptidase_S1A"/>
</dbReference>